<dbReference type="NCBIfam" id="TIGR02175">
    <property type="entry name" value="PorC_KorC"/>
    <property type="match status" value="1"/>
</dbReference>
<dbReference type="NCBIfam" id="NF006323">
    <property type="entry name" value="PRK08537.1"/>
    <property type="match status" value="1"/>
</dbReference>
<dbReference type="PANTHER" id="PTHR42730">
    <property type="entry name" value="2-OXOGLUTARATE SYNTHASE SUBUNIT KORC"/>
    <property type="match status" value="1"/>
</dbReference>
<evidence type="ECO:0000256" key="1">
    <source>
        <dbReference type="ARBA" id="ARBA00023002"/>
    </source>
</evidence>
<reference evidence="3" key="1">
    <citation type="submission" date="2018-06" db="EMBL/GenBank/DDBJ databases">
        <title>Draft genome sequence of Methanothermobacter thermautotrophicus Strain WHS, a thermophilic, hydrogenotrophic methanogen isolated from Washburn Hot Springs in Yellowstone National Park, USA.</title>
        <authorList>
            <person name="Mckay L.J."/>
            <person name="Klingelsmith K."/>
            <person name="Inskeep W.P."/>
            <person name="Fields M.W."/>
        </authorList>
    </citation>
    <scope>NUCLEOTIDE SEQUENCE</scope>
    <source>
        <strain evidence="3">WHS</strain>
    </source>
</reference>
<dbReference type="InterPro" id="IPR019752">
    <property type="entry name" value="Pyrv/ketoisovalerate_OxRed_cat"/>
</dbReference>
<evidence type="ECO:0000259" key="2">
    <source>
        <dbReference type="Pfam" id="PF01558"/>
    </source>
</evidence>
<dbReference type="GO" id="GO:0016625">
    <property type="term" value="F:oxidoreductase activity, acting on the aldehyde or oxo group of donors, iron-sulfur protein as acceptor"/>
    <property type="evidence" value="ECO:0007669"/>
    <property type="project" value="InterPro"/>
</dbReference>
<gene>
    <name evidence="3" type="ORF">DNK57_05960</name>
</gene>
<dbReference type="InterPro" id="IPR002869">
    <property type="entry name" value="Pyrv_flavodox_OxRed_cen"/>
</dbReference>
<comment type="caution">
    <text evidence="3">The sequence shown here is derived from an EMBL/GenBank/DDBJ whole genome shotgun (WGS) entry which is preliminary data.</text>
</comment>
<dbReference type="AlphaFoldDB" id="A0A842YP05"/>
<protein>
    <submittedName>
        <fullName evidence="3">2-oxoacid:ferredoxin oxidoreductase subunit gamma</fullName>
    </submittedName>
</protein>
<evidence type="ECO:0000313" key="4">
    <source>
        <dbReference type="Proteomes" id="UP000646659"/>
    </source>
</evidence>
<accession>A0A842YP05</accession>
<sequence length="187" mass="20135">MIKVRKEIRIAGFGGQGVILAGIVLGKAASLYDGLYAVQTQSYGPEARGGASRAEVVISDQEIDYPKVQSPDILVAMSHQALMTYMDDLKMGGTLIVDPDMVVEAEIEDFIRKRNVQYFRAPATRTAEERVGITIVANMVMMGALTEATGIVSVRAAEEAIKDSVPPGTEEKNLMAFQAGRELIGGK</sequence>
<dbReference type="Proteomes" id="UP000646659">
    <property type="component" value="Unassembled WGS sequence"/>
</dbReference>
<dbReference type="InterPro" id="IPR052554">
    <property type="entry name" value="2-oxoglutarate_synth_KorC"/>
</dbReference>
<feature type="domain" description="Pyruvate/ketoisovalerate oxidoreductase catalytic" evidence="2">
    <location>
        <begin position="14"/>
        <end position="182"/>
    </location>
</feature>
<keyword evidence="1" id="KW-0560">Oxidoreductase</keyword>
<dbReference type="OrthoDB" id="18183at2157"/>
<dbReference type="Gene3D" id="3.40.920.10">
    <property type="entry name" value="Pyruvate-ferredoxin oxidoreductase, PFOR, domain III"/>
    <property type="match status" value="1"/>
</dbReference>
<proteinExistence type="predicted"/>
<name>A0A842YP05_METTF</name>
<dbReference type="InterPro" id="IPR011894">
    <property type="entry name" value="PorC_KorC"/>
</dbReference>
<dbReference type="SUPFAM" id="SSF53323">
    <property type="entry name" value="Pyruvate-ferredoxin oxidoreductase, PFOR, domain III"/>
    <property type="match status" value="1"/>
</dbReference>
<dbReference type="PANTHER" id="PTHR42730:SF1">
    <property type="entry name" value="2-OXOGLUTARATE SYNTHASE SUBUNIT KORC"/>
    <property type="match status" value="1"/>
</dbReference>
<organism evidence="3 4">
    <name type="scientific">Methanothermobacter thermautotrophicus</name>
    <name type="common">Methanobacterium thermoformicicum</name>
    <dbReference type="NCBI Taxonomy" id="145262"/>
    <lineage>
        <taxon>Archaea</taxon>
        <taxon>Methanobacteriati</taxon>
        <taxon>Methanobacteriota</taxon>
        <taxon>Methanomada group</taxon>
        <taxon>Methanobacteria</taxon>
        <taxon>Methanobacteriales</taxon>
        <taxon>Methanobacteriaceae</taxon>
        <taxon>Methanothermobacter</taxon>
    </lineage>
</organism>
<dbReference type="Pfam" id="PF01558">
    <property type="entry name" value="POR"/>
    <property type="match status" value="1"/>
</dbReference>
<dbReference type="EMBL" id="QKOF01000006">
    <property type="protein sequence ID" value="MBE2900340.1"/>
    <property type="molecule type" value="Genomic_DNA"/>
</dbReference>
<evidence type="ECO:0000313" key="3">
    <source>
        <dbReference type="EMBL" id="MBE2900340.1"/>
    </source>
</evidence>